<evidence type="ECO:0000313" key="2">
    <source>
        <dbReference type="Proteomes" id="UP000286045"/>
    </source>
</evidence>
<dbReference type="Gene3D" id="2.40.320.10">
    <property type="entry name" value="Hypothetical Protein Pfu-838710-001"/>
    <property type="match status" value="1"/>
</dbReference>
<protein>
    <submittedName>
        <fullName evidence="1">Uncharacterized protein</fullName>
    </submittedName>
</protein>
<dbReference type="SUPFAM" id="SSF55154">
    <property type="entry name" value="CYTH-like phosphatases"/>
    <property type="match status" value="1"/>
</dbReference>
<name>A0A439DH51_9PEZI</name>
<dbReference type="AlphaFoldDB" id="A0A439DH51"/>
<keyword evidence="2" id="KW-1185">Reference proteome</keyword>
<organism evidence="1 2">
    <name type="scientific">Xylaria grammica</name>
    <dbReference type="NCBI Taxonomy" id="363999"/>
    <lineage>
        <taxon>Eukaryota</taxon>
        <taxon>Fungi</taxon>
        <taxon>Dikarya</taxon>
        <taxon>Ascomycota</taxon>
        <taxon>Pezizomycotina</taxon>
        <taxon>Sordariomycetes</taxon>
        <taxon>Xylariomycetidae</taxon>
        <taxon>Xylariales</taxon>
        <taxon>Xylariaceae</taxon>
        <taxon>Xylaria</taxon>
    </lineage>
</organism>
<comment type="caution">
    <text evidence="1">The sequence shown here is derived from an EMBL/GenBank/DDBJ whole genome shotgun (WGS) entry which is preliminary data.</text>
</comment>
<gene>
    <name evidence="1" type="ORF">EKO27_g1383</name>
</gene>
<dbReference type="InterPro" id="IPR033469">
    <property type="entry name" value="CYTH-like_dom_sf"/>
</dbReference>
<proteinExistence type="predicted"/>
<dbReference type="Proteomes" id="UP000286045">
    <property type="component" value="Unassembled WGS sequence"/>
</dbReference>
<evidence type="ECO:0000313" key="1">
    <source>
        <dbReference type="EMBL" id="RWA13699.1"/>
    </source>
</evidence>
<reference evidence="1 2" key="1">
    <citation type="submission" date="2018-12" db="EMBL/GenBank/DDBJ databases">
        <title>Draft genome sequence of Xylaria grammica IHI A82.</title>
        <authorList>
            <person name="Buettner E."/>
            <person name="Kellner H."/>
        </authorList>
    </citation>
    <scope>NUCLEOTIDE SEQUENCE [LARGE SCALE GENOMIC DNA]</scope>
    <source>
        <strain evidence="1 2">IHI A82</strain>
    </source>
</reference>
<dbReference type="EMBL" id="RYZI01000021">
    <property type="protein sequence ID" value="RWA13699.1"/>
    <property type="molecule type" value="Genomic_DNA"/>
</dbReference>
<sequence length="283" mass="31893">MSQAGSKGAALLVNRIVSKVEVERKFNLGPKFASTFLSKDWTKSRLQRLNVYNNQGNYSFAVLGQPSVIIRDTYYDTQGDQLSNLGLWVRQRHVQRLPLETSQKNVAHALKDRFLIRDSSQWNAKLRLGGHFNNSQFAEFDGKENVSDQVLQITNQKTKLEDLHVVSDLQTLRSSWEVTHLAGDITPESTITMVLDEVTEAQAKGDGLGKPAFTHTIAELESFEELVTEGKDSAEHEAERTKLAVRRMEELKEFMLANAALFPTTPKPIGKLTAYDTWKNTRG</sequence>
<dbReference type="STRING" id="363999.A0A439DH51"/>
<accession>A0A439DH51</accession>